<dbReference type="RefSeq" id="WP_344122473.1">
    <property type="nucleotide sequence ID" value="NZ_BAAAOA010000027.1"/>
</dbReference>
<feature type="domain" description="GH15-like" evidence="2">
    <location>
        <begin position="259"/>
        <end position="623"/>
    </location>
</feature>
<comment type="caution">
    <text evidence="4">The sequence shown here is derived from an EMBL/GenBank/DDBJ whole genome shotgun (WGS) entry which is preliminary data.</text>
</comment>
<dbReference type="Pfam" id="PF00723">
    <property type="entry name" value="Glyco_hydro_15"/>
    <property type="match status" value="1"/>
</dbReference>
<dbReference type="PANTHER" id="PTHR31616">
    <property type="entry name" value="TREHALASE"/>
    <property type="match status" value="1"/>
</dbReference>
<sequence>MSDDRAETRSTPLEDYALLSDLHTGPLVSRDGSIDWLCFPRFDSPSVFAALLGGPEDGRWRVFAVDGTVVSRRYLPRTFVLETTWATPTGTVVVIDFMPPSDRQADLVRQVTCTRGTVAVEHDLRIRFDYNRSKPWTRRVDLRGTARDGLLSVAGPNALLLAGPLLHPHEAQRAEPQEGMEDRHQASRKGHPDDYQGAVSDRLTGVFHLTAGESLDWVLTWHKSHRYPPTPVDAGQVLERTMAYWQDWSRRVEVHDGHDELVLRSLLVLRALTHQATGGIVAAPSASLPEFFGGVRNWDYRYTWLRDAALTIETLIAHRFTDGALHWRNWLLRAVAGDPEDLQIMYGIAGERQLPETELGHLAGYEGSTPVRIGNGAAGQYQADVVGEVMLALAALREAGVAEDEYSWGLQKNLLRFAEANYNRPGHGIWEMRGEPAFFVHGRVMMWAAFDQGVRAVEDHGLDGPVDRWRGLRDRLRAEVLERGFDERRNCFIQTYSTTEVDASLLQLPHTGFVAYDDPRMLGTVARIEEDLLDGSGLLHRYRTAAGLDGLPGKEYPFLICSFWLVQQYAHSGRRAEAQDLLDRLTGCATDLGLYAEEYDPATGRLAGNFPQAFSHLGFIRAVDALGETVGEQRPPGDGRRPCADRADDSSAPSPSPSSPSS</sequence>
<evidence type="ECO:0000259" key="3">
    <source>
        <dbReference type="Pfam" id="PF19291"/>
    </source>
</evidence>
<dbReference type="GO" id="GO:0016787">
    <property type="term" value="F:hydrolase activity"/>
    <property type="evidence" value="ECO:0007669"/>
    <property type="project" value="UniProtKB-KW"/>
</dbReference>
<gene>
    <name evidence="4" type="ORF">GCM10009767_22060</name>
</gene>
<organism evidence="4 5">
    <name type="scientific">Kocuria aegyptia</name>
    <dbReference type="NCBI Taxonomy" id="330943"/>
    <lineage>
        <taxon>Bacteria</taxon>
        <taxon>Bacillati</taxon>
        <taxon>Actinomycetota</taxon>
        <taxon>Actinomycetes</taxon>
        <taxon>Micrococcales</taxon>
        <taxon>Micrococcaceae</taxon>
        <taxon>Kocuria</taxon>
    </lineage>
</organism>
<dbReference type="Pfam" id="PF19291">
    <property type="entry name" value="TREH_N"/>
    <property type="match status" value="1"/>
</dbReference>
<dbReference type="InterPro" id="IPR008928">
    <property type="entry name" value="6-hairpin_glycosidase_sf"/>
</dbReference>
<accession>A0ABP4WXZ1</accession>
<reference evidence="5" key="1">
    <citation type="journal article" date="2019" name="Int. J. Syst. Evol. Microbiol.">
        <title>The Global Catalogue of Microorganisms (GCM) 10K type strain sequencing project: providing services to taxonomists for standard genome sequencing and annotation.</title>
        <authorList>
            <consortium name="The Broad Institute Genomics Platform"/>
            <consortium name="The Broad Institute Genome Sequencing Center for Infectious Disease"/>
            <person name="Wu L."/>
            <person name="Ma J."/>
        </authorList>
    </citation>
    <scope>NUCLEOTIDE SEQUENCE [LARGE SCALE GENOMIC DNA]</scope>
    <source>
        <strain evidence="5">JCM 14735</strain>
    </source>
</reference>
<dbReference type="PANTHER" id="PTHR31616:SF0">
    <property type="entry name" value="GLUCAN 1,4-ALPHA-GLUCOSIDASE"/>
    <property type="match status" value="1"/>
</dbReference>
<feature type="region of interest" description="Disordered" evidence="1">
    <location>
        <begin position="629"/>
        <end position="662"/>
    </location>
</feature>
<evidence type="ECO:0000259" key="2">
    <source>
        <dbReference type="Pfam" id="PF00723"/>
    </source>
</evidence>
<keyword evidence="4" id="KW-0378">Hydrolase</keyword>
<keyword evidence="5" id="KW-1185">Reference proteome</keyword>
<dbReference type="EMBL" id="BAAAOA010000027">
    <property type="protein sequence ID" value="GAA1762868.1"/>
    <property type="molecule type" value="Genomic_DNA"/>
</dbReference>
<feature type="domain" description="Trehalase-like N-terminal" evidence="3">
    <location>
        <begin position="9"/>
        <end position="127"/>
    </location>
</feature>
<evidence type="ECO:0000256" key="1">
    <source>
        <dbReference type="SAM" id="MobiDB-lite"/>
    </source>
</evidence>
<feature type="region of interest" description="Disordered" evidence="1">
    <location>
        <begin position="172"/>
        <end position="194"/>
    </location>
</feature>
<protein>
    <submittedName>
        <fullName evidence="4">Glycoside hydrolase family 15 protein</fullName>
    </submittedName>
</protein>
<dbReference type="InterPro" id="IPR012341">
    <property type="entry name" value="6hp_glycosidase-like_sf"/>
</dbReference>
<dbReference type="SUPFAM" id="SSF48208">
    <property type="entry name" value="Six-hairpin glycosidases"/>
    <property type="match status" value="1"/>
</dbReference>
<proteinExistence type="predicted"/>
<dbReference type="InterPro" id="IPR011613">
    <property type="entry name" value="GH15-like"/>
</dbReference>
<evidence type="ECO:0000313" key="5">
    <source>
        <dbReference type="Proteomes" id="UP001501204"/>
    </source>
</evidence>
<name>A0ABP4WXZ1_9MICC</name>
<dbReference type="Proteomes" id="UP001501204">
    <property type="component" value="Unassembled WGS sequence"/>
</dbReference>
<dbReference type="Gene3D" id="1.50.10.10">
    <property type="match status" value="1"/>
</dbReference>
<evidence type="ECO:0000313" key="4">
    <source>
        <dbReference type="EMBL" id="GAA1762868.1"/>
    </source>
</evidence>
<dbReference type="InterPro" id="IPR045582">
    <property type="entry name" value="Trehalase-like_N"/>
</dbReference>
<feature type="compositionally biased region" description="Basic and acidic residues" evidence="1">
    <location>
        <begin position="635"/>
        <end position="649"/>
    </location>
</feature>